<accession>A0AAN8K5A1</accession>
<comment type="caution">
    <text evidence="9">The sequence shown here is derived from an EMBL/GenBank/DDBJ whole genome shotgun (WGS) entry which is preliminary data.</text>
</comment>
<evidence type="ECO:0000313" key="9">
    <source>
        <dbReference type="EMBL" id="KAK6190087.1"/>
    </source>
</evidence>
<dbReference type="PANTHER" id="PTHR14948">
    <property type="entry name" value="NG5"/>
    <property type="match status" value="1"/>
</dbReference>
<keyword evidence="10" id="KW-1185">Reference proteome</keyword>
<feature type="region of interest" description="Disordered" evidence="6">
    <location>
        <begin position="1"/>
        <end position="63"/>
    </location>
</feature>
<dbReference type="InterPro" id="IPR007593">
    <property type="entry name" value="CD225/Dispanin_fam"/>
</dbReference>
<evidence type="ECO:0000256" key="3">
    <source>
        <dbReference type="ARBA" id="ARBA00022692"/>
    </source>
</evidence>
<evidence type="ECO:0000313" key="8">
    <source>
        <dbReference type="EMBL" id="KAK6184309.1"/>
    </source>
</evidence>
<keyword evidence="4 7" id="KW-1133">Transmembrane helix</keyword>
<sequence length="188" mass="20313">MDKAAEATQQPPSYNDATTDGQQQGYSQKYPPQGQYPPQQGQYPPQQGQYPPQQGQYSQQYPAGQVGYPPQYTPYGHPGYTNVVVSQPPPAMAVTGPPPQDHMCAAVFVTLCCFWPTGIIAIIKAMDARNALERGDLMTAQNSARSAKQMVTISVIVGIISIIVVGILVGVYVGVILAQINDSNSYYD</sequence>
<organism evidence="9 10">
    <name type="scientific">Patella caerulea</name>
    <name type="common">Rayed Mediterranean limpet</name>
    <dbReference type="NCBI Taxonomy" id="87958"/>
    <lineage>
        <taxon>Eukaryota</taxon>
        <taxon>Metazoa</taxon>
        <taxon>Spiralia</taxon>
        <taxon>Lophotrochozoa</taxon>
        <taxon>Mollusca</taxon>
        <taxon>Gastropoda</taxon>
        <taxon>Patellogastropoda</taxon>
        <taxon>Patelloidea</taxon>
        <taxon>Patellidae</taxon>
        <taxon>Patella</taxon>
    </lineage>
</organism>
<evidence type="ECO:0000256" key="1">
    <source>
        <dbReference type="ARBA" id="ARBA00004370"/>
    </source>
</evidence>
<comment type="similarity">
    <text evidence="2">Belongs to the CD225/Dispanin family.</text>
</comment>
<evidence type="ECO:0000256" key="2">
    <source>
        <dbReference type="ARBA" id="ARBA00006843"/>
    </source>
</evidence>
<dbReference type="Pfam" id="PF04505">
    <property type="entry name" value="CD225"/>
    <property type="match status" value="1"/>
</dbReference>
<dbReference type="InterPro" id="IPR051423">
    <property type="entry name" value="CD225/Dispanin"/>
</dbReference>
<keyword evidence="5 7" id="KW-0472">Membrane</keyword>
<keyword evidence="3 7" id="KW-0812">Transmembrane</keyword>
<gene>
    <name evidence="9" type="ORF">SNE40_002023</name>
    <name evidence="8" type="ORF">SNE40_006807</name>
</gene>
<proteinExistence type="inferred from homology"/>
<feature type="compositionally biased region" description="Low complexity" evidence="6">
    <location>
        <begin position="21"/>
        <end position="63"/>
    </location>
</feature>
<comment type="subcellular location">
    <subcellularLocation>
        <location evidence="1">Membrane</location>
    </subcellularLocation>
</comment>
<evidence type="ECO:0000313" key="10">
    <source>
        <dbReference type="Proteomes" id="UP001347796"/>
    </source>
</evidence>
<dbReference type="PANTHER" id="PTHR14948:SF25">
    <property type="entry name" value="DUF4190 DOMAIN-CONTAINING PROTEIN"/>
    <property type="match status" value="1"/>
</dbReference>
<dbReference type="GO" id="GO:0016020">
    <property type="term" value="C:membrane"/>
    <property type="evidence" value="ECO:0007669"/>
    <property type="project" value="UniProtKB-SubCell"/>
</dbReference>
<evidence type="ECO:0008006" key="11">
    <source>
        <dbReference type="Google" id="ProtNLM"/>
    </source>
</evidence>
<feature type="transmembrane region" description="Helical" evidence="7">
    <location>
        <begin position="151"/>
        <end position="180"/>
    </location>
</feature>
<evidence type="ECO:0000256" key="5">
    <source>
        <dbReference type="ARBA" id="ARBA00023136"/>
    </source>
</evidence>
<evidence type="ECO:0000256" key="7">
    <source>
        <dbReference type="SAM" id="Phobius"/>
    </source>
</evidence>
<evidence type="ECO:0000256" key="6">
    <source>
        <dbReference type="SAM" id="MobiDB-lite"/>
    </source>
</evidence>
<name>A0AAN8K5A1_PATCE</name>
<reference evidence="9 10" key="1">
    <citation type="submission" date="2024-01" db="EMBL/GenBank/DDBJ databases">
        <title>The genome of the rayed Mediterranean limpet Patella caerulea (Linnaeus, 1758).</title>
        <authorList>
            <person name="Anh-Thu Weber A."/>
            <person name="Halstead-Nussloch G."/>
        </authorList>
    </citation>
    <scope>NUCLEOTIDE SEQUENCE [LARGE SCALE GENOMIC DNA]</scope>
    <source>
        <strain evidence="9">AATW-2023a</strain>
        <tissue evidence="9">Whole specimen</tissue>
    </source>
</reference>
<feature type="compositionally biased region" description="Polar residues" evidence="6">
    <location>
        <begin position="7"/>
        <end position="20"/>
    </location>
</feature>
<protein>
    <recommendedName>
        <fullName evidence="11">Proline-rich transmembrane protein 1-like</fullName>
    </recommendedName>
</protein>
<dbReference type="EMBL" id="JAZGQO010000002">
    <property type="protein sequence ID" value="KAK6190087.1"/>
    <property type="molecule type" value="Genomic_DNA"/>
</dbReference>
<evidence type="ECO:0000256" key="4">
    <source>
        <dbReference type="ARBA" id="ARBA00022989"/>
    </source>
</evidence>
<dbReference type="AlphaFoldDB" id="A0AAN8K5A1"/>
<dbReference type="Proteomes" id="UP001347796">
    <property type="component" value="Unassembled WGS sequence"/>
</dbReference>
<dbReference type="EMBL" id="JAZGQO010000006">
    <property type="protein sequence ID" value="KAK6184309.1"/>
    <property type="molecule type" value="Genomic_DNA"/>
</dbReference>